<organism evidence="1 2">
    <name type="scientific">Ruegeria atlantica</name>
    <dbReference type="NCBI Taxonomy" id="81569"/>
    <lineage>
        <taxon>Bacteria</taxon>
        <taxon>Pseudomonadati</taxon>
        <taxon>Pseudomonadota</taxon>
        <taxon>Alphaproteobacteria</taxon>
        <taxon>Rhodobacterales</taxon>
        <taxon>Roseobacteraceae</taxon>
        <taxon>Ruegeria</taxon>
    </lineage>
</organism>
<gene>
    <name evidence="1" type="ORF">RUM4293_01824</name>
</gene>
<keyword evidence="2" id="KW-1185">Reference proteome</keyword>
<dbReference type="AlphaFoldDB" id="A0A0P1E3G7"/>
<protein>
    <submittedName>
        <fullName evidence="1">Uncharacterized protein</fullName>
    </submittedName>
</protein>
<name>A0A0P1E3G7_9RHOB</name>
<proteinExistence type="predicted"/>
<sequence>MRVESLKNISISILSVALAVVAVFALKSGKDVTVKVSKNGTIELDAREGQSLTQLLDKGFEAVEANPEDSAETTARKLSDMRALTRTLKSHGYYALNDSDLVHEIRGLEKEDPLSAGLRDVLYDLEGPFSLPGTLRGADSRMWQAIADLYEGIKSEPLGDSQLFATLYTNFIQQETVFSPFKHEVTAEGVLLHDANGNEKPMVYTCPDSFLKPGITVLIKPTGGSSNIMRQFTVRQDPVFHACAARTPFEFLSGSEMKLGLNRVAFDQLFPPRTANAEQFQGRGTLSVIIYPRNTQPALFASSAE</sequence>
<dbReference type="RefSeq" id="WP_145975839.1">
    <property type="nucleotide sequence ID" value="NZ_CYPS01000032.1"/>
</dbReference>
<reference evidence="2" key="1">
    <citation type="submission" date="2015-09" db="EMBL/GenBank/DDBJ databases">
        <authorList>
            <person name="Rodrigo-Torres L."/>
            <person name="Arahal D.R."/>
        </authorList>
    </citation>
    <scope>NUCLEOTIDE SEQUENCE [LARGE SCALE GENOMIC DNA]</scope>
    <source>
        <strain evidence="2">CECT 4293</strain>
    </source>
</reference>
<dbReference type="EMBL" id="CYPS01000032">
    <property type="protein sequence ID" value="CUH42935.1"/>
    <property type="molecule type" value="Genomic_DNA"/>
</dbReference>
<evidence type="ECO:0000313" key="1">
    <source>
        <dbReference type="EMBL" id="CUH42935.1"/>
    </source>
</evidence>
<evidence type="ECO:0000313" key="2">
    <source>
        <dbReference type="Proteomes" id="UP000050786"/>
    </source>
</evidence>
<dbReference type="Proteomes" id="UP000050786">
    <property type="component" value="Unassembled WGS sequence"/>
</dbReference>
<accession>A0A0P1E3G7</accession>